<accession>A0A8I1KFF9</accession>
<comment type="caution">
    <text evidence="3">The sequence shown here is derived from an EMBL/GenBank/DDBJ whole genome shotgun (WGS) entry which is preliminary data.</text>
</comment>
<dbReference type="Proteomes" id="UP000655994">
    <property type="component" value="Unassembled WGS sequence"/>
</dbReference>
<name>A0A8I1KFF9_9GAMM</name>
<feature type="signal peptide" evidence="1">
    <location>
        <begin position="1"/>
        <end position="25"/>
    </location>
</feature>
<dbReference type="AlphaFoldDB" id="A0A8I1KFF9"/>
<proteinExistence type="predicted"/>
<evidence type="ECO:0000313" key="3">
    <source>
        <dbReference type="EMBL" id="MBJ7314568.1"/>
    </source>
</evidence>
<dbReference type="SUPFAM" id="SSF53850">
    <property type="entry name" value="Periplasmic binding protein-like II"/>
    <property type="match status" value="1"/>
</dbReference>
<evidence type="ECO:0000256" key="1">
    <source>
        <dbReference type="SAM" id="SignalP"/>
    </source>
</evidence>
<organism evidence="3 4">
    <name type="scientific">Idiomarina abyssalis</name>
    <dbReference type="NCBI Taxonomy" id="86102"/>
    <lineage>
        <taxon>Bacteria</taxon>
        <taxon>Pseudomonadati</taxon>
        <taxon>Pseudomonadota</taxon>
        <taxon>Gammaproteobacteria</taxon>
        <taxon>Alteromonadales</taxon>
        <taxon>Idiomarinaceae</taxon>
        <taxon>Idiomarina</taxon>
    </lineage>
</organism>
<gene>
    <name evidence="2" type="ORF">JHC10_12655</name>
    <name evidence="3" type="ORF">JHC11_00940</name>
</gene>
<protein>
    <submittedName>
        <fullName evidence="3">ABC transporter substrate-binding protein</fullName>
    </submittedName>
</protein>
<evidence type="ECO:0000313" key="4">
    <source>
        <dbReference type="Proteomes" id="UP000621390"/>
    </source>
</evidence>
<dbReference type="RefSeq" id="WP_199495036.1">
    <property type="nucleotide sequence ID" value="NZ_JAEMOO010000013.1"/>
</dbReference>
<evidence type="ECO:0000313" key="2">
    <source>
        <dbReference type="EMBL" id="MBJ7267786.1"/>
    </source>
</evidence>
<keyword evidence="5" id="KW-1185">Reference proteome</keyword>
<feature type="chain" id="PRO_5034193527" evidence="1">
    <location>
        <begin position="26"/>
        <end position="439"/>
    </location>
</feature>
<dbReference type="EMBL" id="JAEMOP010000002">
    <property type="protein sequence ID" value="MBJ7314568.1"/>
    <property type="molecule type" value="Genomic_DNA"/>
</dbReference>
<dbReference type="Proteomes" id="UP000621390">
    <property type="component" value="Unassembled WGS sequence"/>
</dbReference>
<keyword evidence="1" id="KW-0732">Signal</keyword>
<dbReference type="EMBL" id="JAEMOS010000047">
    <property type="protein sequence ID" value="MBJ7267786.1"/>
    <property type="molecule type" value="Genomic_DNA"/>
</dbReference>
<evidence type="ECO:0000313" key="5">
    <source>
        <dbReference type="Proteomes" id="UP000655994"/>
    </source>
</evidence>
<reference evidence="3 5" key="1">
    <citation type="submission" date="2020-09" db="EMBL/GenBank/DDBJ databases">
        <title>Draft Genomes of Bacterial Isolates from North Pond Shallow Sediments.</title>
        <authorList>
            <person name="Kiel Reese B."/>
            <person name="Mullis M."/>
            <person name="Weisend R.E."/>
        </authorList>
    </citation>
    <scope>NUCLEOTIDE SEQUENCE</scope>
    <source>
        <strain evidence="3">KJE-2</strain>
        <strain evidence="2 5">KJE-3</strain>
    </source>
</reference>
<sequence length="439" mass="49788">MNSSLRFCVLLLFLGSLLTTSLALAQEKLVFRAPDEGPFTQYVTAVLEEAYAKLDIKLEYIELPRARGEQLATEGTIAGELGRTAMLENKRRDLRRIPFPLFTFDIIAVADRRDCGYCPLSKIESLAYVDGMDSITDVVESLPHQPSIVTPIDLEQVLKLLESGRIQFAFMGDFQFQSSELSDNPHFITHKLSTETGFHYLNEEHARLIPQLTYQLQEMHENGRMKVLREKYGIKPEPAVEPIKRPEQLTVVGAIHPGLLNADGTGKLWQIAKSTFPMFTSQLNTVVSSWQRSIQLIQEGRADALIGVRPDQRIENIILSKYHVAYDDSVFLFTLEEPNEGPICISGPRFMENLVDTERPFYRASNSLDCFALLDMERVNAVVDYKDNLPDWTEQPYKKQKLSDPLPLFVAFSDTPRGRSLRSLFDTVLAQQSPIVIDK</sequence>